<evidence type="ECO:0000256" key="5">
    <source>
        <dbReference type="RuleBase" id="RU003682"/>
    </source>
</evidence>
<evidence type="ECO:0000259" key="6">
    <source>
        <dbReference type="PROSITE" id="PS51471"/>
    </source>
</evidence>
<protein>
    <submittedName>
        <fullName evidence="7">1-aminocyclopropane-1-carboxylate oxidase homolog 3-like</fullName>
    </submittedName>
</protein>
<accession>A0A699HDQ1</accession>
<dbReference type="Pfam" id="PF14226">
    <property type="entry name" value="DIOX_N"/>
    <property type="match status" value="1"/>
</dbReference>
<dbReference type="AlphaFoldDB" id="A0A699HDQ1"/>
<dbReference type="GO" id="GO:0046872">
    <property type="term" value="F:metal ion binding"/>
    <property type="evidence" value="ECO:0007669"/>
    <property type="project" value="UniProtKB-KW"/>
</dbReference>
<dbReference type="PROSITE" id="PS51471">
    <property type="entry name" value="FE2OG_OXY"/>
    <property type="match status" value="1"/>
</dbReference>
<sequence>MNSPTTENNHYDRETEVKEFDSSKLGVKGLLDTGIKTIPRIFHQPPENLPCTNLKETMQTVPVIDMSQDRSEVVEKVRKMSSTLGFFQVVNHGVDVKMIESVVNDVKKFFEMDDEYKMRFYSRETGKSATYFTNFDLFHSKAASWRDTLQVRMSPIEPDWEAVPEMCRQALKDLDKAVVSLGDELMSILCEGLGVKSDKLKELTCLEGRVSVSHYYPQCPQPDVTFGITPHTDPGVLSVLVQNEVGGLLQVKCGEDWAAVDAVPGAIVINIGDLLQWYYPISLSNGEYKSVEHRVLANPEEAARVSIVVFLNPSVREKLYGPFPELISAEKPAVYKEFTFSDYMRRKLGYCKWECLALKKKQDGGNDNKNKDNNFVAMISEVFFLEEENSWWVDFGATRHMCNVFKYLKKTVDYGLEYNRDPSKLEGSKKQSCLTDSPMTSKFMALALCCKEA</sequence>
<organism evidence="7">
    <name type="scientific">Tanacetum cinerariifolium</name>
    <name type="common">Dalmatian daisy</name>
    <name type="synonym">Chrysanthemum cinerariifolium</name>
    <dbReference type="NCBI Taxonomy" id="118510"/>
    <lineage>
        <taxon>Eukaryota</taxon>
        <taxon>Viridiplantae</taxon>
        <taxon>Streptophyta</taxon>
        <taxon>Embryophyta</taxon>
        <taxon>Tracheophyta</taxon>
        <taxon>Spermatophyta</taxon>
        <taxon>Magnoliopsida</taxon>
        <taxon>eudicotyledons</taxon>
        <taxon>Gunneridae</taxon>
        <taxon>Pentapetalae</taxon>
        <taxon>asterids</taxon>
        <taxon>campanulids</taxon>
        <taxon>Asterales</taxon>
        <taxon>Asteraceae</taxon>
        <taxon>Asteroideae</taxon>
        <taxon>Anthemideae</taxon>
        <taxon>Anthemidinae</taxon>
        <taxon>Tanacetum</taxon>
    </lineage>
</organism>
<proteinExistence type="inferred from homology"/>
<comment type="similarity">
    <text evidence="1 5">Belongs to the iron/ascorbate-dependent oxidoreductase family.</text>
</comment>
<dbReference type="GO" id="GO:0051213">
    <property type="term" value="F:dioxygenase activity"/>
    <property type="evidence" value="ECO:0007669"/>
    <property type="project" value="UniProtKB-ARBA"/>
</dbReference>
<evidence type="ECO:0000256" key="2">
    <source>
        <dbReference type="ARBA" id="ARBA00022723"/>
    </source>
</evidence>
<comment type="caution">
    <text evidence="7">The sequence shown here is derived from an EMBL/GenBank/DDBJ whole genome shotgun (WGS) entry which is preliminary data.</text>
</comment>
<dbReference type="InterPro" id="IPR005123">
    <property type="entry name" value="Oxoglu/Fe-dep_dioxygenase_dom"/>
</dbReference>
<reference evidence="7" key="1">
    <citation type="journal article" date="2019" name="Sci. Rep.">
        <title>Draft genome of Tanacetum cinerariifolium, the natural source of mosquito coil.</title>
        <authorList>
            <person name="Yamashiro T."/>
            <person name="Shiraishi A."/>
            <person name="Satake H."/>
            <person name="Nakayama K."/>
        </authorList>
    </citation>
    <scope>NUCLEOTIDE SEQUENCE</scope>
</reference>
<keyword evidence="2 5" id="KW-0479">Metal-binding</keyword>
<evidence type="ECO:0000313" key="7">
    <source>
        <dbReference type="EMBL" id="GEX88877.1"/>
    </source>
</evidence>
<dbReference type="FunFam" id="2.60.120.330:FF:000026">
    <property type="entry name" value="DIBOA-glucoside dioxygenase BX6"/>
    <property type="match status" value="1"/>
</dbReference>
<feature type="domain" description="Fe2OG dioxygenase" evidence="6">
    <location>
        <begin position="201"/>
        <end position="313"/>
    </location>
</feature>
<evidence type="ECO:0000256" key="1">
    <source>
        <dbReference type="ARBA" id="ARBA00008056"/>
    </source>
</evidence>
<keyword evidence="4 5" id="KW-0408">Iron</keyword>
<dbReference type="Gene3D" id="2.60.120.330">
    <property type="entry name" value="B-lactam Antibiotic, Isopenicillin N Synthase, Chain"/>
    <property type="match status" value="1"/>
</dbReference>
<dbReference type="EMBL" id="BKCJ010136879">
    <property type="protein sequence ID" value="GEX88877.1"/>
    <property type="molecule type" value="Genomic_DNA"/>
</dbReference>
<dbReference type="SUPFAM" id="SSF51197">
    <property type="entry name" value="Clavaminate synthase-like"/>
    <property type="match status" value="1"/>
</dbReference>
<dbReference type="InterPro" id="IPR027443">
    <property type="entry name" value="IPNS-like_sf"/>
</dbReference>
<dbReference type="GO" id="GO:0016705">
    <property type="term" value="F:oxidoreductase activity, acting on paired donors, with incorporation or reduction of molecular oxygen"/>
    <property type="evidence" value="ECO:0007669"/>
    <property type="project" value="UniProtKB-ARBA"/>
</dbReference>
<evidence type="ECO:0000256" key="4">
    <source>
        <dbReference type="ARBA" id="ARBA00023004"/>
    </source>
</evidence>
<keyword evidence="3 5" id="KW-0560">Oxidoreductase</keyword>
<gene>
    <name evidence="7" type="ORF">Tci_360852</name>
</gene>
<dbReference type="Pfam" id="PF03171">
    <property type="entry name" value="2OG-FeII_Oxy"/>
    <property type="match status" value="1"/>
</dbReference>
<dbReference type="PANTHER" id="PTHR10209">
    <property type="entry name" value="OXIDOREDUCTASE, 2OG-FE II OXYGENASE FAMILY PROTEIN"/>
    <property type="match status" value="1"/>
</dbReference>
<dbReference type="InterPro" id="IPR044861">
    <property type="entry name" value="IPNS-like_FE2OG_OXY"/>
</dbReference>
<name>A0A699HDQ1_TANCI</name>
<dbReference type="InterPro" id="IPR026992">
    <property type="entry name" value="DIOX_N"/>
</dbReference>
<evidence type="ECO:0000256" key="3">
    <source>
        <dbReference type="ARBA" id="ARBA00023002"/>
    </source>
</evidence>
<dbReference type="PANTHER" id="PTHR10209:SF751">
    <property type="entry name" value="OS06G0255100 PROTEIN"/>
    <property type="match status" value="1"/>
</dbReference>